<dbReference type="EMBL" id="JAKIKT010000002">
    <property type="protein sequence ID" value="MCL2913451.1"/>
    <property type="molecule type" value="Genomic_DNA"/>
</dbReference>
<dbReference type="RefSeq" id="WP_249248214.1">
    <property type="nucleotide sequence ID" value="NZ_JAKIKT010000002.1"/>
</dbReference>
<name>A0ABT0N4R7_9GAMM</name>
<evidence type="ECO:0000313" key="4">
    <source>
        <dbReference type="Proteomes" id="UP001202831"/>
    </source>
</evidence>
<evidence type="ECO:0000313" key="3">
    <source>
        <dbReference type="EMBL" id="MCL2913451.1"/>
    </source>
</evidence>
<evidence type="ECO:0000256" key="1">
    <source>
        <dbReference type="SAM" id="SignalP"/>
    </source>
</evidence>
<dbReference type="Pfam" id="PF19780">
    <property type="entry name" value="DUF6265"/>
    <property type="match status" value="1"/>
</dbReference>
<accession>A0ABT0N4R7</accession>
<feature type="chain" id="PRO_5046741364" evidence="1">
    <location>
        <begin position="22"/>
        <end position="184"/>
    </location>
</feature>
<feature type="signal peptide" evidence="1">
    <location>
        <begin position="1"/>
        <end position="21"/>
    </location>
</feature>
<proteinExistence type="predicted"/>
<evidence type="ECO:0000259" key="2">
    <source>
        <dbReference type="Pfam" id="PF19780"/>
    </source>
</evidence>
<keyword evidence="4" id="KW-1185">Reference proteome</keyword>
<sequence length="184" mass="20460">MFKPGVWFVAIGLLLTGNVSADTPNLVYLKPGQSSPAADLQAVAWLAGHWQGTALGGDVEEVWSPPLGDSMMGAFKLTKQGKTQFYELETIVQEQGSLVFRLKHFGPQLVGWEAKEQSVAYPLVRVTDNRVYFSGLTLERHDDQRISVYVAHKKGGETSELVFNYHRVEFVRPDANLEVITPVK</sequence>
<dbReference type="InterPro" id="IPR046232">
    <property type="entry name" value="DUF6265"/>
</dbReference>
<dbReference type="Proteomes" id="UP001202831">
    <property type="component" value="Unassembled WGS sequence"/>
</dbReference>
<comment type="caution">
    <text evidence="3">The sequence shown here is derived from an EMBL/GenBank/DDBJ whole genome shotgun (WGS) entry which is preliminary data.</text>
</comment>
<gene>
    <name evidence="3" type="ORF">L2725_06565</name>
</gene>
<keyword evidence="1" id="KW-0732">Signal</keyword>
<reference evidence="3 4" key="1">
    <citation type="submission" date="2022-01" db="EMBL/GenBank/DDBJ databases">
        <title>Whole genome-based taxonomy of the Shewanellaceae.</title>
        <authorList>
            <person name="Martin-Rodriguez A.J."/>
        </authorList>
    </citation>
    <scope>NUCLEOTIDE SEQUENCE [LARGE SCALE GENOMIC DNA]</scope>
    <source>
        <strain evidence="3 4">DSM 21332</strain>
    </source>
</reference>
<feature type="domain" description="DUF6265" evidence="2">
    <location>
        <begin position="44"/>
        <end position="151"/>
    </location>
</feature>
<organism evidence="3 4">
    <name type="scientific">Shewanella corallii</name>
    <dbReference type="NCBI Taxonomy" id="560080"/>
    <lineage>
        <taxon>Bacteria</taxon>
        <taxon>Pseudomonadati</taxon>
        <taxon>Pseudomonadota</taxon>
        <taxon>Gammaproteobacteria</taxon>
        <taxon>Alteromonadales</taxon>
        <taxon>Shewanellaceae</taxon>
        <taxon>Shewanella</taxon>
    </lineage>
</organism>
<protein>
    <submittedName>
        <fullName evidence="3">DUF6265 family protein</fullName>
    </submittedName>
</protein>